<accession>A0A0N4V6Q9</accession>
<dbReference type="InterPro" id="IPR008271">
    <property type="entry name" value="Ser/Thr_kinase_AS"/>
</dbReference>
<dbReference type="InterPro" id="IPR011009">
    <property type="entry name" value="Kinase-like_dom_sf"/>
</dbReference>
<dbReference type="SMART" id="SM00220">
    <property type="entry name" value="S_TKc"/>
    <property type="match status" value="1"/>
</dbReference>
<evidence type="ECO:0000256" key="3">
    <source>
        <dbReference type="ARBA" id="ARBA00022777"/>
    </source>
</evidence>
<keyword evidence="2" id="KW-0547">Nucleotide-binding</keyword>
<evidence type="ECO:0000256" key="6">
    <source>
        <dbReference type="ARBA" id="ARBA00038999"/>
    </source>
</evidence>
<dbReference type="PROSITE" id="PS50011">
    <property type="entry name" value="PROTEIN_KINASE_DOM"/>
    <property type="match status" value="1"/>
</dbReference>
<comment type="similarity">
    <text evidence="5">Belongs to the protein kinase superfamily. STE Ser/Thr protein kinase family. MAP kinase kinase subfamily.</text>
</comment>
<keyword evidence="3" id="KW-0418">Kinase</keyword>
<dbReference type="SUPFAM" id="SSF56112">
    <property type="entry name" value="Protein kinase-like (PK-like)"/>
    <property type="match status" value="1"/>
</dbReference>
<sequence>LLQVKKLLGNERRLFQGEFDGELIAAKKIKEAEKTALFNLLHLSHENLIKFRLVLEDACFFISTLIQITLFSFEFFEITILLRFRLLFYCLKMNFRGFFTEKSDIYIIMELCSKGSLERHIYSDKEVTREIFCKWGEQIVKGMSYLHLNKIVHRDLKPANILLGEDGLLKICDFGLSCRISASQSTSIKNALGTYSYMPPEMFITHHCSKKMSIHTDVWNFGVVMWEILMRVKPYARWNYYQLTEGARSKFVFDI</sequence>
<dbReference type="Pfam" id="PF00069">
    <property type="entry name" value="Pkinase"/>
    <property type="match status" value="1"/>
</dbReference>
<dbReference type="GO" id="GO:0004708">
    <property type="term" value="F:MAP kinase kinase activity"/>
    <property type="evidence" value="ECO:0007669"/>
    <property type="project" value="UniProtKB-EC"/>
</dbReference>
<reference evidence="11" key="1">
    <citation type="submission" date="2017-02" db="UniProtKB">
        <authorList>
            <consortium name="WormBaseParasite"/>
        </authorList>
    </citation>
    <scope>IDENTIFICATION</scope>
</reference>
<evidence type="ECO:0000256" key="7">
    <source>
        <dbReference type="ARBA" id="ARBA00049014"/>
    </source>
</evidence>
<dbReference type="EC" id="2.7.12.2" evidence="6"/>
<evidence type="ECO:0000256" key="1">
    <source>
        <dbReference type="ARBA" id="ARBA00022679"/>
    </source>
</evidence>
<evidence type="ECO:0000313" key="11">
    <source>
        <dbReference type="WBParaSite" id="EVEC_0000595301-mRNA-1"/>
    </source>
</evidence>
<proteinExistence type="inferred from homology"/>
<dbReference type="InterPro" id="IPR001245">
    <property type="entry name" value="Ser-Thr/Tyr_kinase_cat_dom"/>
</dbReference>
<dbReference type="InterPro" id="IPR000719">
    <property type="entry name" value="Prot_kinase_dom"/>
</dbReference>
<dbReference type="PROSITE" id="PS00108">
    <property type="entry name" value="PROTEIN_KINASE_ST"/>
    <property type="match status" value="1"/>
</dbReference>
<evidence type="ECO:0000259" key="10">
    <source>
        <dbReference type="PROSITE" id="PS50011"/>
    </source>
</evidence>
<keyword evidence="1" id="KW-0808">Transferase</keyword>
<comment type="catalytic activity">
    <reaction evidence="7">
        <text>L-seryl-[protein] + ATP = O-phospho-L-seryl-[protein] + ADP + H(+)</text>
        <dbReference type="Rhea" id="RHEA:17989"/>
        <dbReference type="Rhea" id="RHEA-COMP:9863"/>
        <dbReference type="Rhea" id="RHEA-COMP:11604"/>
        <dbReference type="ChEBI" id="CHEBI:15378"/>
        <dbReference type="ChEBI" id="CHEBI:29999"/>
        <dbReference type="ChEBI" id="CHEBI:30616"/>
        <dbReference type="ChEBI" id="CHEBI:83421"/>
        <dbReference type="ChEBI" id="CHEBI:456216"/>
        <dbReference type="EC" id="2.7.12.2"/>
    </reaction>
</comment>
<evidence type="ECO:0000256" key="2">
    <source>
        <dbReference type="ARBA" id="ARBA00022741"/>
    </source>
</evidence>
<name>A0A0N4V6Q9_ENTVE</name>
<dbReference type="WBParaSite" id="EVEC_0000595301-mRNA-1">
    <property type="protein sequence ID" value="EVEC_0000595301-mRNA-1"/>
    <property type="gene ID" value="EVEC_0000595301"/>
</dbReference>
<dbReference type="PRINTS" id="PR00109">
    <property type="entry name" value="TYRKINASE"/>
</dbReference>
<keyword evidence="4" id="KW-0067">ATP-binding</keyword>
<dbReference type="GO" id="GO:0005524">
    <property type="term" value="F:ATP binding"/>
    <property type="evidence" value="ECO:0007669"/>
    <property type="project" value="UniProtKB-KW"/>
</dbReference>
<evidence type="ECO:0000256" key="8">
    <source>
        <dbReference type="ARBA" id="ARBA00049299"/>
    </source>
</evidence>
<dbReference type="Gene3D" id="1.10.510.10">
    <property type="entry name" value="Transferase(Phosphotransferase) domain 1"/>
    <property type="match status" value="1"/>
</dbReference>
<feature type="domain" description="Protein kinase" evidence="10">
    <location>
        <begin position="1"/>
        <end position="255"/>
    </location>
</feature>
<dbReference type="PANTHER" id="PTHR48013">
    <property type="entry name" value="DUAL SPECIFICITY MITOGEN-ACTIVATED PROTEIN KINASE KINASE 5-RELATED"/>
    <property type="match status" value="1"/>
</dbReference>
<organism evidence="11">
    <name type="scientific">Enterobius vermicularis</name>
    <name type="common">Human pinworm</name>
    <dbReference type="NCBI Taxonomy" id="51028"/>
    <lineage>
        <taxon>Eukaryota</taxon>
        <taxon>Metazoa</taxon>
        <taxon>Ecdysozoa</taxon>
        <taxon>Nematoda</taxon>
        <taxon>Chromadorea</taxon>
        <taxon>Rhabditida</taxon>
        <taxon>Spirurina</taxon>
        <taxon>Oxyuridomorpha</taxon>
        <taxon>Oxyuroidea</taxon>
        <taxon>Oxyuridae</taxon>
        <taxon>Enterobius</taxon>
    </lineage>
</organism>
<comment type="catalytic activity">
    <reaction evidence="8">
        <text>L-threonyl-[protein] + ATP = O-phospho-L-threonyl-[protein] + ADP + H(+)</text>
        <dbReference type="Rhea" id="RHEA:46608"/>
        <dbReference type="Rhea" id="RHEA-COMP:11060"/>
        <dbReference type="Rhea" id="RHEA-COMP:11605"/>
        <dbReference type="ChEBI" id="CHEBI:15378"/>
        <dbReference type="ChEBI" id="CHEBI:30013"/>
        <dbReference type="ChEBI" id="CHEBI:30616"/>
        <dbReference type="ChEBI" id="CHEBI:61977"/>
        <dbReference type="ChEBI" id="CHEBI:456216"/>
        <dbReference type="EC" id="2.7.12.2"/>
    </reaction>
</comment>
<protein>
    <recommendedName>
        <fullName evidence="6">mitogen-activated protein kinase kinase</fullName>
        <ecNumber evidence="6">2.7.12.2</ecNumber>
    </recommendedName>
</protein>
<dbReference type="GO" id="GO:0006950">
    <property type="term" value="P:response to stress"/>
    <property type="evidence" value="ECO:0007669"/>
    <property type="project" value="UniProtKB-ARBA"/>
</dbReference>
<evidence type="ECO:0000256" key="5">
    <source>
        <dbReference type="ARBA" id="ARBA00038035"/>
    </source>
</evidence>
<evidence type="ECO:0000256" key="4">
    <source>
        <dbReference type="ARBA" id="ARBA00022840"/>
    </source>
</evidence>
<dbReference type="AlphaFoldDB" id="A0A0N4V6Q9"/>
<dbReference type="PANTHER" id="PTHR48013:SF9">
    <property type="entry name" value="DUAL SPECIFICITY MITOGEN-ACTIVATED PROTEIN KINASE KINASE 5"/>
    <property type="match status" value="1"/>
</dbReference>
<evidence type="ECO:0000256" key="9">
    <source>
        <dbReference type="ARBA" id="ARBA00051693"/>
    </source>
</evidence>
<comment type="catalytic activity">
    <reaction evidence="9">
        <text>L-tyrosyl-[protein] + ATP = O-phospho-L-tyrosyl-[protein] + ADP + H(+)</text>
        <dbReference type="Rhea" id="RHEA:10596"/>
        <dbReference type="Rhea" id="RHEA-COMP:10136"/>
        <dbReference type="Rhea" id="RHEA-COMP:20101"/>
        <dbReference type="ChEBI" id="CHEBI:15378"/>
        <dbReference type="ChEBI" id="CHEBI:30616"/>
        <dbReference type="ChEBI" id="CHEBI:46858"/>
        <dbReference type="ChEBI" id="CHEBI:61978"/>
        <dbReference type="ChEBI" id="CHEBI:456216"/>
        <dbReference type="EC" id="2.7.12.2"/>
    </reaction>
</comment>